<dbReference type="NCBIfam" id="TIGR01764">
    <property type="entry name" value="excise"/>
    <property type="match status" value="1"/>
</dbReference>
<organism evidence="2 3">
    <name type="scientific">Xanthocytophaga flava</name>
    <dbReference type="NCBI Taxonomy" id="3048013"/>
    <lineage>
        <taxon>Bacteria</taxon>
        <taxon>Pseudomonadati</taxon>
        <taxon>Bacteroidota</taxon>
        <taxon>Cytophagia</taxon>
        <taxon>Cytophagales</taxon>
        <taxon>Rhodocytophagaceae</taxon>
        <taxon>Xanthocytophaga</taxon>
    </lineage>
</organism>
<feature type="domain" description="Helix-turn-helix" evidence="1">
    <location>
        <begin position="38"/>
        <end position="87"/>
    </location>
</feature>
<proteinExistence type="predicted"/>
<dbReference type="EMBL" id="JASJOS010000006">
    <property type="protein sequence ID" value="MDJ1481753.1"/>
    <property type="molecule type" value="Genomic_DNA"/>
</dbReference>
<reference evidence="2" key="1">
    <citation type="submission" date="2023-05" db="EMBL/GenBank/DDBJ databases">
        <authorList>
            <person name="Zhang X."/>
        </authorList>
    </citation>
    <scope>NUCLEOTIDE SEQUENCE</scope>
    <source>
        <strain evidence="2">YF14B1</strain>
    </source>
</reference>
<gene>
    <name evidence="2" type="ORF">QNI16_14730</name>
</gene>
<dbReference type="InterPro" id="IPR041657">
    <property type="entry name" value="HTH_17"/>
</dbReference>
<dbReference type="Pfam" id="PF12728">
    <property type="entry name" value="HTH_17"/>
    <property type="match status" value="1"/>
</dbReference>
<name>A0AAE3QQV7_9BACT</name>
<dbReference type="RefSeq" id="WP_313979958.1">
    <property type="nucleotide sequence ID" value="NZ_JASJOS010000006.1"/>
</dbReference>
<evidence type="ECO:0000259" key="1">
    <source>
        <dbReference type="Pfam" id="PF12728"/>
    </source>
</evidence>
<accession>A0AAE3QQV7</accession>
<evidence type="ECO:0000313" key="2">
    <source>
        <dbReference type="EMBL" id="MDJ1481753.1"/>
    </source>
</evidence>
<sequence length="110" mass="12966">MTDVLFSPIRLSDLEVLIEKSIRRVLAESNHNNESDQWLDVDQAAEYTRSAKQTIYQQVHKSEIPHHKKGKKLYFLKSELDIWLKEGRRKTNAELSVDATKFLRKKTVFH</sequence>
<protein>
    <submittedName>
        <fullName evidence="2">Helix-turn-helix domain-containing protein</fullName>
    </submittedName>
</protein>
<dbReference type="AlphaFoldDB" id="A0AAE3QQV7"/>
<dbReference type="Proteomes" id="UP001241110">
    <property type="component" value="Unassembled WGS sequence"/>
</dbReference>
<dbReference type="GO" id="GO:0003677">
    <property type="term" value="F:DNA binding"/>
    <property type="evidence" value="ECO:0007669"/>
    <property type="project" value="InterPro"/>
</dbReference>
<comment type="caution">
    <text evidence="2">The sequence shown here is derived from an EMBL/GenBank/DDBJ whole genome shotgun (WGS) entry which is preliminary data.</text>
</comment>
<evidence type="ECO:0000313" key="3">
    <source>
        <dbReference type="Proteomes" id="UP001241110"/>
    </source>
</evidence>
<dbReference type="InterPro" id="IPR010093">
    <property type="entry name" value="SinI_DNA-bd"/>
</dbReference>